<feature type="transmembrane region" description="Helical" evidence="1">
    <location>
        <begin position="7"/>
        <end position="27"/>
    </location>
</feature>
<organism evidence="2">
    <name type="scientific">Clione limacina</name>
    <name type="common">Naked sea butterfly</name>
    <dbReference type="NCBI Taxonomy" id="71516"/>
    <lineage>
        <taxon>Eukaryota</taxon>
        <taxon>Metazoa</taxon>
        <taxon>Spiralia</taxon>
        <taxon>Lophotrochozoa</taxon>
        <taxon>Mollusca</taxon>
        <taxon>Gastropoda</taxon>
        <taxon>Heterobranchia</taxon>
        <taxon>Euthyneura</taxon>
        <taxon>Tectipleura</taxon>
        <taxon>Pteropoda</taxon>
        <taxon>Gymnosomata</taxon>
        <taxon>Clionidae</taxon>
        <taxon>Clione</taxon>
    </lineage>
</organism>
<dbReference type="AlphaFoldDB" id="A0A6M8NWQ2"/>
<geneLocation type="mitochondrion" evidence="2"/>
<name>A0A6M8NWQ2_CLILI</name>
<evidence type="ECO:0000256" key="1">
    <source>
        <dbReference type="SAM" id="Phobius"/>
    </source>
</evidence>
<accession>A0A6M8NWQ2</accession>
<proteinExistence type="predicted"/>
<feature type="transmembrane region" description="Helical" evidence="1">
    <location>
        <begin position="79"/>
        <end position="100"/>
    </location>
</feature>
<dbReference type="EMBL" id="MT192935">
    <property type="protein sequence ID" value="QKG03068.1"/>
    <property type="molecule type" value="Genomic_DNA"/>
</dbReference>
<gene>
    <name evidence="2" type="primary">nad6</name>
</gene>
<feature type="transmembrane region" description="Helical" evidence="1">
    <location>
        <begin position="132"/>
        <end position="152"/>
    </location>
</feature>
<keyword evidence="1" id="KW-0472">Membrane</keyword>
<sequence>MFIKLPFDILGSIVVISMFMLLMNHPLAFTLSLFVQTLLICVMLKNVSLWISLILFLIFLGGILVMFIYVSSLSANEKFAVDLTSFVWVVPTIVLSFLVLNKNFMFMSPSSGYLYPTDFVIINFNVNSLTMLAYSFMVVYLFLALLLVIDFLNSNKKPLRSMI</sequence>
<keyword evidence="1" id="KW-0812">Transmembrane</keyword>
<keyword evidence="2" id="KW-0496">Mitochondrion</keyword>
<feature type="transmembrane region" description="Helical" evidence="1">
    <location>
        <begin position="47"/>
        <end position="70"/>
    </location>
</feature>
<reference evidence="2" key="1">
    <citation type="submission" date="2020-03" db="EMBL/GenBank/DDBJ databases">
        <title>complete mitochondria DNA of Artic Clione limacina.</title>
        <authorList>
            <person name="Park H."/>
        </authorList>
    </citation>
    <scope>NUCLEOTIDE SEQUENCE</scope>
</reference>
<evidence type="ECO:0000313" key="2">
    <source>
        <dbReference type="EMBL" id="QKG03068.1"/>
    </source>
</evidence>
<keyword evidence="1" id="KW-1133">Transmembrane helix</keyword>
<protein>
    <submittedName>
        <fullName evidence="2">NADH dehydrogenase subunit 6</fullName>
    </submittedName>
</protein>